<reference evidence="3 4" key="1">
    <citation type="submission" date="2020-12" db="EMBL/GenBank/DDBJ databases">
        <title>FDA dAtabase for Regulatory Grade micrObial Sequences (FDA-ARGOS): Supporting development and validation of Infectious Disease Dx tests.</title>
        <authorList>
            <person name="Sproer C."/>
            <person name="Gronow S."/>
            <person name="Severitt S."/>
            <person name="Schroder I."/>
            <person name="Tallon L."/>
            <person name="Sadzewicz L."/>
            <person name="Zhao X."/>
            <person name="Boylan J."/>
            <person name="Ott S."/>
            <person name="Bowen H."/>
            <person name="Vavikolanu K."/>
            <person name="Mehta A."/>
            <person name="Aluvathingal J."/>
            <person name="Nadendla S."/>
            <person name="Lowell S."/>
            <person name="Myers T."/>
            <person name="Yan Y."/>
            <person name="Sichtig H."/>
        </authorList>
    </citation>
    <scope>NUCLEOTIDE SEQUENCE [LARGE SCALE GENOMIC DNA]</scope>
    <source>
        <strain evidence="3 4">FDAARGOS_990</strain>
    </source>
</reference>
<protein>
    <submittedName>
        <fullName evidence="3">Glycosyltransferase family 2 protein</fullName>
    </submittedName>
</protein>
<dbReference type="RefSeq" id="WP_198499688.1">
    <property type="nucleotide sequence ID" value="NZ_CP065989.1"/>
</dbReference>
<feature type="transmembrane region" description="Helical" evidence="2">
    <location>
        <begin position="549"/>
        <end position="568"/>
    </location>
</feature>
<dbReference type="PANTHER" id="PTHR36851:SF1">
    <property type="entry name" value="GLYCO_TRANS_2-LIKE DOMAIN-CONTAINING PROTEIN"/>
    <property type="match status" value="1"/>
</dbReference>
<name>A0A7T4DIJ6_9MICO</name>
<evidence type="ECO:0000313" key="3">
    <source>
        <dbReference type="EMBL" id="QQB14632.1"/>
    </source>
</evidence>
<feature type="region of interest" description="Disordered" evidence="1">
    <location>
        <begin position="1"/>
        <end position="38"/>
    </location>
</feature>
<dbReference type="InterPro" id="IPR029044">
    <property type="entry name" value="Nucleotide-diphossugar_trans"/>
</dbReference>
<evidence type="ECO:0000313" key="4">
    <source>
        <dbReference type="Proteomes" id="UP000595374"/>
    </source>
</evidence>
<accession>A0A7T4DIJ6</accession>
<keyword evidence="3" id="KW-0808">Transferase</keyword>
<gene>
    <name evidence="3" type="ORF">I6H47_01125</name>
</gene>
<dbReference type="EMBL" id="CP065989">
    <property type="protein sequence ID" value="QQB14632.1"/>
    <property type="molecule type" value="Genomic_DNA"/>
</dbReference>
<feature type="transmembrane region" description="Helical" evidence="2">
    <location>
        <begin position="509"/>
        <end position="529"/>
    </location>
</feature>
<keyword evidence="2" id="KW-0812">Transmembrane</keyword>
<dbReference type="Proteomes" id="UP000595374">
    <property type="component" value="Chromosome"/>
</dbReference>
<keyword evidence="2" id="KW-0472">Membrane</keyword>
<feature type="compositionally biased region" description="Basic and acidic residues" evidence="1">
    <location>
        <begin position="11"/>
        <end position="21"/>
    </location>
</feature>
<feature type="transmembrane region" description="Helical" evidence="2">
    <location>
        <begin position="69"/>
        <end position="88"/>
    </location>
</feature>
<evidence type="ECO:0000256" key="2">
    <source>
        <dbReference type="SAM" id="Phobius"/>
    </source>
</evidence>
<sequence length="594" mass="65936">MRTSREPSSGFDRRPRSEHLSLHRSLPAPQGAGLPVIDVVPPRRPSRREVQGLELPTGRRTPVYRVFEALPAVISYTAIALVFILPFIDPMVGAVYVLTIVGLTFVRALRGAVDVARGFNRYRRSARVDWSARLVDLERAIAGLPALPSPQCGFRAADHAATVTRVREDPQAVMRPSQLLHAVVVAAYNEPFDVIAGTIRTLLHTSTSPRQIVVFFAFEERGGPVMAETARRLAAEYGDGFFAFVPVPHPAGVPGEIAGKGANITHAGRKLASWVRERGIDPERVIVTSLDCDNTPHESYFDYVAYEYATAPDRARLSFQPISLYMTNIWDAPAPSRVVASANCFWNLTTTVRHFALRNFASHSQPLPALIDMGFWSTRTIVEDGHQYWRSWFHFDGDYRVVPIHVPIYQDAVLAGSFTETMVAQFKQLSRWSYGASDVPYVGVRVFAGDAKSPFWPGFLRFLSLLEGHVSLASISVIIAVGGWIPFVVASHTGQASEFIEAMPMTVGLIQQIGMIALLVSVLVFRALLPPRPVHVPVSRSVTMWLQWLLYPLTLLIFNAGTALYSQWCLLTGRYRERFDVTEKVSGASLRRAA</sequence>
<dbReference type="GO" id="GO:0016740">
    <property type="term" value="F:transferase activity"/>
    <property type="evidence" value="ECO:0007669"/>
    <property type="project" value="UniProtKB-KW"/>
</dbReference>
<dbReference type="SUPFAM" id="SSF53448">
    <property type="entry name" value="Nucleotide-diphospho-sugar transferases"/>
    <property type="match status" value="1"/>
</dbReference>
<evidence type="ECO:0000256" key="1">
    <source>
        <dbReference type="SAM" id="MobiDB-lite"/>
    </source>
</evidence>
<dbReference type="PANTHER" id="PTHR36851">
    <property type="entry name" value="UNNAMED PRODUCT"/>
    <property type="match status" value="1"/>
</dbReference>
<dbReference type="AlphaFoldDB" id="A0A7T4DIJ6"/>
<feature type="transmembrane region" description="Helical" evidence="2">
    <location>
        <begin position="470"/>
        <end position="489"/>
    </location>
</feature>
<keyword evidence="2" id="KW-1133">Transmembrane helix</keyword>
<proteinExistence type="predicted"/>
<organism evidence="3 4">
    <name type="scientific">Brevibacterium casei</name>
    <dbReference type="NCBI Taxonomy" id="33889"/>
    <lineage>
        <taxon>Bacteria</taxon>
        <taxon>Bacillati</taxon>
        <taxon>Actinomycetota</taxon>
        <taxon>Actinomycetes</taxon>
        <taxon>Micrococcales</taxon>
        <taxon>Brevibacteriaceae</taxon>
        <taxon>Brevibacterium</taxon>
    </lineage>
</organism>